<accession>A0AAX4J835</accession>
<dbReference type="GeneID" id="90539953"/>
<keyword evidence="1" id="KW-0695">RNA-directed DNA polymerase</keyword>
<reference evidence="1" key="1">
    <citation type="journal article" date="2024" name="BMC Genomics">
        <title>Functional annotation of a divergent genome using sequence and structure-based similarity.</title>
        <authorList>
            <person name="Svedberg D."/>
            <person name="Winiger R.R."/>
            <person name="Berg A."/>
            <person name="Sharma H."/>
            <person name="Tellgren-Roth C."/>
            <person name="Debrunner-Vossbrinck B.A."/>
            <person name="Vossbrinck C.R."/>
            <person name="Barandun J."/>
        </authorList>
    </citation>
    <scope>NUCLEOTIDE SEQUENCE</scope>
    <source>
        <strain evidence="1">Illinois isolate</strain>
    </source>
</reference>
<dbReference type="PANTHER" id="PTHR35450:SF2">
    <property type="entry name" value="REVERSE TRANSCRIPTASE DOMAIN-CONTAINING PROTEIN"/>
    <property type="match status" value="1"/>
</dbReference>
<dbReference type="KEGG" id="vnx:VNE69_01088"/>
<dbReference type="AlphaFoldDB" id="A0AAX4J835"/>
<dbReference type="EMBL" id="CP142726">
    <property type="protein sequence ID" value="WUR02149.1"/>
    <property type="molecule type" value="Genomic_DNA"/>
</dbReference>
<dbReference type="RefSeq" id="XP_065328294.1">
    <property type="nucleotide sequence ID" value="XM_065472222.1"/>
</dbReference>
<dbReference type="PANTHER" id="PTHR35450">
    <property type="entry name" value="REVERSE TRANSCRIPTASE DOMAIN-CONTAINING PROTEIN"/>
    <property type="match status" value="1"/>
</dbReference>
<keyword evidence="1" id="KW-0548">Nucleotidyltransferase</keyword>
<evidence type="ECO:0000313" key="1">
    <source>
        <dbReference type="EMBL" id="WUR02149.1"/>
    </source>
</evidence>
<protein>
    <submittedName>
        <fullName evidence="1">Reverse transcriptase</fullName>
    </submittedName>
</protein>
<keyword evidence="2" id="KW-1185">Reference proteome</keyword>
<organism evidence="1 2">
    <name type="scientific">Vairimorpha necatrix</name>
    <dbReference type="NCBI Taxonomy" id="6039"/>
    <lineage>
        <taxon>Eukaryota</taxon>
        <taxon>Fungi</taxon>
        <taxon>Fungi incertae sedis</taxon>
        <taxon>Microsporidia</taxon>
        <taxon>Nosematidae</taxon>
        <taxon>Vairimorpha</taxon>
    </lineage>
</organism>
<dbReference type="GO" id="GO:0003964">
    <property type="term" value="F:RNA-directed DNA polymerase activity"/>
    <property type="evidence" value="ECO:0007669"/>
    <property type="project" value="UniProtKB-KW"/>
</dbReference>
<proteinExistence type="predicted"/>
<name>A0AAX4J835_9MICR</name>
<dbReference type="Proteomes" id="UP001334084">
    <property type="component" value="Chromosome 1"/>
</dbReference>
<evidence type="ECO:0000313" key="2">
    <source>
        <dbReference type="Proteomes" id="UP001334084"/>
    </source>
</evidence>
<gene>
    <name evidence="1" type="ORF">VNE69_01088</name>
</gene>
<keyword evidence="1" id="KW-0808">Transferase</keyword>
<sequence length="198" mass="22627">MENDRAEIRVDTRISTNIKVTHNKPDILVFDKKKKEILIVEVGITNQDRLTIVENEKLRKYDLLANELGLIHKSRTRIVPYVMTWDGVVTKYHRKYIKELEIQPYLEAYIQSIVMKKTLESISLERRRGYDQEDAGEEEVARAVSALANMATVKEVVSAKGNEAAKVKLENINNSTETKVCEELNPMSDTGESCAMNI</sequence>